<protein>
    <submittedName>
        <fullName evidence="4">Uncharacterized protein</fullName>
    </submittedName>
</protein>
<feature type="chain" id="PRO_5046251414" evidence="3">
    <location>
        <begin position="25"/>
        <end position="442"/>
    </location>
</feature>
<dbReference type="SUPFAM" id="SSF53474">
    <property type="entry name" value="alpha/beta-Hydrolases"/>
    <property type="match status" value="1"/>
</dbReference>
<accession>A0ABY8EM14</accession>
<dbReference type="EMBL" id="CP046234">
    <property type="protein sequence ID" value="WFD45423.1"/>
    <property type="molecule type" value="Genomic_DNA"/>
</dbReference>
<gene>
    <name evidence="4" type="ORF">GLX27_000043</name>
</gene>
<dbReference type="PANTHER" id="PTHR35560:SF3">
    <property type="entry name" value="PEPTIDASE S9 PROLYL OLIGOPEPTIDASE CATALYTIC DOMAIN-CONTAINING PROTEIN"/>
    <property type="match status" value="1"/>
</dbReference>
<name>A0ABY8EM14_MALFU</name>
<reference evidence="4 5" key="1">
    <citation type="journal article" date="2020" name="Elife">
        <title>Loss of centromere function drives karyotype evolution in closely related Malassezia species.</title>
        <authorList>
            <person name="Sankaranarayanan S.R."/>
            <person name="Ianiri G."/>
            <person name="Coelho M.A."/>
            <person name="Reza M.H."/>
            <person name="Thimmappa B.C."/>
            <person name="Ganguly P."/>
            <person name="Vadnala R.N."/>
            <person name="Sun S."/>
            <person name="Siddharthan R."/>
            <person name="Tellgren-Roth C."/>
            <person name="Dawson T.L."/>
            <person name="Heitman J."/>
            <person name="Sanyal K."/>
        </authorList>
    </citation>
    <scope>NUCLEOTIDE SEQUENCE [LARGE SCALE GENOMIC DNA]</scope>
    <source>
        <strain evidence="4">CBS14141</strain>
    </source>
</reference>
<keyword evidence="3" id="KW-0732">Signal</keyword>
<sequence>MRPTIKLNALLLGTLACIVSSCAANDTANGERAHDTAPVLQARQASCSAQESISTLSVTDPIGAADEVLKIPNVLDPNEGLWDYQNIVPGRGIVIQEQMPWARGAALHLSPIALGDYENGYFSLPQFLTGFKLNRTMPIRTNGDDTAIVPFYVNDYQDAEKIERAVIVIPGQWRDSWSYINIIGNAYNIARKYPELDVKKGSVLMLSPVFFNQKDQERGALNSDEIYFEDSGWAVAGTTRGPSGFKGISSFSVIDHFVNYALNSTNFPNIKHVVIAGHSMGGQTVQRYAIMRKSDNFDGKISYWVGSPGSYMYLDDNRPMSGYQSNCSDYNEYPYGLDGTPPSYATSDFRKKNKLLNRFKNRRVHYSYGMDDNGGTSEKCAFQAQGPNRLSRGAYWLKSLESVFGGFPKSHTADFATCISHQDYPMMSHYESLKFIISSKSD</sequence>
<evidence type="ECO:0000313" key="5">
    <source>
        <dbReference type="Proteomes" id="UP000818624"/>
    </source>
</evidence>
<organism evidence="4 5">
    <name type="scientific">Malassezia furfur</name>
    <name type="common">Pityriasis versicolor infection agent</name>
    <name type="synonym">Pityrosporum furfur</name>
    <dbReference type="NCBI Taxonomy" id="55194"/>
    <lineage>
        <taxon>Eukaryota</taxon>
        <taxon>Fungi</taxon>
        <taxon>Dikarya</taxon>
        <taxon>Basidiomycota</taxon>
        <taxon>Ustilaginomycotina</taxon>
        <taxon>Malasseziomycetes</taxon>
        <taxon>Malasseziales</taxon>
        <taxon>Malasseziaceae</taxon>
        <taxon>Malassezia</taxon>
    </lineage>
</organism>
<comment type="catalytic activity">
    <reaction evidence="2">
        <text>a monoacylglycerol + H2O = glycerol + a fatty acid + H(+)</text>
        <dbReference type="Rhea" id="RHEA:15245"/>
        <dbReference type="ChEBI" id="CHEBI:15377"/>
        <dbReference type="ChEBI" id="CHEBI:15378"/>
        <dbReference type="ChEBI" id="CHEBI:17408"/>
        <dbReference type="ChEBI" id="CHEBI:17754"/>
        <dbReference type="ChEBI" id="CHEBI:28868"/>
    </reaction>
</comment>
<dbReference type="PANTHER" id="PTHR35560">
    <property type="entry name" value="BLL0132 PROTEIN"/>
    <property type="match status" value="1"/>
</dbReference>
<dbReference type="Gene3D" id="3.40.50.1820">
    <property type="entry name" value="alpha/beta hydrolase"/>
    <property type="match status" value="1"/>
</dbReference>
<evidence type="ECO:0000256" key="2">
    <source>
        <dbReference type="ARBA" id="ARBA00048461"/>
    </source>
</evidence>
<evidence type="ECO:0000256" key="1">
    <source>
        <dbReference type="ARBA" id="ARBA00047591"/>
    </source>
</evidence>
<evidence type="ECO:0000256" key="3">
    <source>
        <dbReference type="SAM" id="SignalP"/>
    </source>
</evidence>
<feature type="signal peptide" evidence="3">
    <location>
        <begin position="1"/>
        <end position="24"/>
    </location>
</feature>
<dbReference type="Proteomes" id="UP000818624">
    <property type="component" value="Chromosome 1"/>
</dbReference>
<dbReference type="InterPro" id="IPR029058">
    <property type="entry name" value="AB_hydrolase_fold"/>
</dbReference>
<keyword evidence="5" id="KW-1185">Reference proteome</keyword>
<proteinExistence type="predicted"/>
<comment type="catalytic activity">
    <reaction evidence="1">
        <text>a diacylglycerol + H2O = a monoacylglycerol + a fatty acid + H(+)</text>
        <dbReference type="Rhea" id="RHEA:32731"/>
        <dbReference type="ChEBI" id="CHEBI:15377"/>
        <dbReference type="ChEBI" id="CHEBI:15378"/>
        <dbReference type="ChEBI" id="CHEBI:17408"/>
        <dbReference type="ChEBI" id="CHEBI:18035"/>
        <dbReference type="ChEBI" id="CHEBI:28868"/>
    </reaction>
</comment>
<evidence type="ECO:0000313" key="4">
    <source>
        <dbReference type="EMBL" id="WFD45423.1"/>
    </source>
</evidence>